<dbReference type="Proteomes" id="UP000029518">
    <property type="component" value="Chromosome"/>
</dbReference>
<accession>A0A089MXF0</accession>
<dbReference type="EMBL" id="CP009285">
    <property type="protein sequence ID" value="AIQ61079.1"/>
    <property type="molecule type" value="Genomic_DNA"/>
</dbReference>
<organism evidence="1 2">
    <name type="scientific">Paenibacillus borealis</name>
    <dbReference type="NCBI Taxonomy" id="160799"/>
    <lineage>
        <taxon>Bacteria</taxon>
        <taxon>Bacillati</taxon>
        <taxon>Bacillota</taxon>
        <taxon>Bacilli</taxon>
        <taxon>Bacillales</taxon>
        <taxon>Paenibacillaceae</taxon>
        <taxon>Paenibacillus</taxon>
    </lineage>
</organism>
<dbReference type="RefSeq" id="WP_042217830.1">
    <property type="nucleotide sequence ID" value="NZ_CP009285.1"/>
</dbReference>
<dbReference type="OrthoDB" id="2609750at2"/>
<sequence>MGYPEQIDVFQDRLNKKANGSSYVVEEKLLLAGGVYSGLLAHDNINNQTLSVYTGSRYSGTEVRNYSVSFPDEAPWRRMIKIYADVPEVYVTYETPGDTVEADDVNQLQSGLTATQSELERYKKAGLIDGGSFKREV</sequence>
<name>A0A089MXF0_PAEBO</name>
<protein>
    <submittedName>
        <fullName evidence="1">Phosphoglucomutase</fullName>
    </submittedName>
</protein>
<dbReference type="KEGG" id="pbd:PBOR_32345"/>
<gene>
    <name evidence="1" type="ORF">PBOR_32345</name>
</gene>
<proteinExistence type="predicted"/>
<dbReference type="HOGENOM" id="CLU_1863184_0_0_9"/>
<reference evidence="1" key="1">
    <citation type="submission" date="2014-08" db="EMBL/GenBank/DDBJ databases">
        <title>Comparative genomics of the Paenibacillus odorifer group.</title>
        <authorList>
            <person name="den Bakker H.C."/>
            <person name="Tsai Y.-C.Y.-C."/>
            <person name="Martin N."/>
            <person name="Korlach J."/>
            <person name="Wiedmann M."/>
        </authorList>
    </citation>
    <scope>NUCLEOTIDE SEQUENCE [LARGE SCALE GENOMIC DNA]</scope>
    <source>
        <strain evidence="1">DSM 13188</strain>
    </source>
</reference>
<dbReference type="AlphaFoldDB" id="A0A089MXF0"/>
<keyword evidence="2" id="KW-1185">Reference proteome</keyword>
<evidence type="ECO:0000313" key="1">
    <source>
        <dbReference type="EMBL" id="AIQ61079.1"/>
    </source>
</evidence>
<evidence type="ECO:0000313" key="2">
    <source>
        <dbReference type="Proteomes" id="UP000029518"/>
    </source>
</evidence>